<dbReference type="GO" id="GO:0006260">
    <property type="term" value="P:DNA replication"/>
    <property type="evidence" value="ECO:0007669"/>
    <property type="project" value="UniProtKB-KW"/>
</dbReference>
<keyword evidence="1" id="KW-1048">Host nucleus</keyword>
<keyword evidence="4" id="KW-0378">Hydrolase</keyword>
<evidence type="ECO:0000256" key="4">
    <source>
        <dbReference type="ARBA" id="ARBA00022801"/>
    </source>
</evidence>
<dbReference type="HAMAP" id="MF_04030">
    <property type="entry name" value="HSV_HELI"/>
    <property type="match status" value="1"/>
</dbReference>
<dbReference type="InterPro" id="IPR003840">
    <property type="entry name" value="DNA_helicase_dom"/>
</dbReference>
<keyword evidence="9" id="KW-1185">Reference proteome</keyword>
<proteinExistence type="inferred from homology"/>
<feature type="domain" description="DNA replication helicase" evidence="7">
    <location>
        <begin position="4"/>
        <end position="855"/>
    </location>
</feature>
<dbReference type="SUPFAM" id="SSF52540">
    <property type="entry name" value="P-loop containing nucleoside triphosphate hydrolases"/>
    <property type="match status" value="3"/>
</dbReference>
<dbReference type="GO" id="GO:0016787">
    <property type="term" value="F:hydrolase activity"/>
    <property type="evidence" value="ECO:0007669"/>
    <property type="project" value="UniProtKB-KW"/>
</dbReference>
<evidence type="ECO:0000259" key="7">
    <source>
        <dbReference type="Pfam" id="PF02689"/>
    </source>
</evidence>
<evidence type="ECO:0000256" key="5">
    <source>
        <dbReference type="ARBA" id="ARBA00022806"/>
    </source>
</evidence>
<dbReference type="Proteomes" id="UP001162227">
    <property type="component" value="Segment"/>
</dbReference>
<dbReference type="InterPro" id="IPR027417">
    <property type="entry name" value="P-loop_NTPase"/>
</dbReference>
<reference evidence="8" key="1">
    <citation type="journal article" date="2019" name="Vet. Microbiol.">
        <title>Molecular and microscopic characterisation of a novel pathogenic herpesvirus from Indian ringneck parrots (Psittacula krameri).</title>
        <authorList>
            <person name="Sutherland M."/>
            <person name="Sarker S."/>
            <person name="Raidal S.R."/>
        </authorList>
    </citation>
    <scope>NUCLEOTIDE SEQUENCE</scope>
    <source>
        <strain evidence="8">PsHV 5</strain>
    </source>
</reference>
<evidence type="ECO:0000256" key="3">
    <source>
        <dbReference type="ARBA" id="ARBA00022741"/>
    </source>
</evidence>
<sequence length="855" mass="97830">MDFPDAMYLNFASMHGIQSVMSDISRLALTQISIASRPPLSWFESILNMDSPETLTPRELPFRSYLITGNAGSGKSTCIQTLHENLNCIITGSTRIASLNVFHKLASTYTSQRIPTIFQEFGFKGNHIQIQLGRFVYRLPTDPISISDIQMRDIWYYWDVLRDITREILTSEHVVASTLKRFKERLGCDLSDMLHIIAPSTPSFARSNIIVIDEAGVLSRYVLTAVVYVWWLVNSAWHTTSYTKLRVPVIVCVGSPTQTNSMETTFEHSSQRQIVSSSVNILSHIICTPVISSYIDLVHNWAIFINNKRCTEPRFSNMLKAFEFGLEMDEDHANYLDQFVVPESHIRDPTKFPGWTRLFTSHDDVRSYMTKLHADLRTNKTDHFLVFGMPVYTIVNLSSFEQYTKLSGNPELTLQKWLTTNKCRLYNYSQSRDHDITQPRFESYTTESGVKVALVQHEVTHVLNSQVSVTTKARKWLFGFEGTFESFVTVLTGDTFFKKHGEGQVEYAFRFISTLLFSGMIEFYEFLRRDGLPKKRVDEAYDRLYEMNERLNIHSEASKNSFTLSKFPMESTIDASNSMVQLTSSHDTHDMYIFASDECETSTADTRDLFGSFDDKSIDGFYLTCNFRPGEQQGAEIYTCFDFLKRIFLQRYNIFTTLFGESFLKADFKSFVGNVAFRGHTVMASSFKGGLSSMAVQTDIYTLRGTTTTHIQAFSDDMMRRKNKDLLGVVQDARLPYVVVRDQLGFVSALALNIADFVDRIANEELYLATTIDHGLSSNLAMTITRSQGLSLERVAICFNDPVKLNTAYVAISRVTNSKYLRMNINPLRTKYEDTREISEYIIRALRTPSVRLIY</sequence>
<evidence type="ECO:0000256" key="2">
    <source>
        <dbReference type="ARBA" id="ARBA00022705"/>
    </source>
</evidence>
<evidence type="ECO:0000256" key="6">
    <source>
        <dbReference type="ARBA" id="ARBA00022840"/>
    </source>
</evidence>
<dbReference type="Gene3D" id="3.40.50.300">
    <property type="entry name" value="P-loop containing nucleotide triphosphate hydrolases"/>
    <property type="match status" value="1"/>
</dbReference>
<keyword evidence="2" id="KW-0235">DNA replication</keyword>
<name>A0A5P9JP96_9ALPH</name>
<keyword evidence="5 8" id="KW-0347">Helicase</keyword>
<keyword evidence="3" id="KW-0547">Nucleotide-binding</keyword>
<dbReference type="GO" id="GO:0004386">
    <property type="term" value="F:helicase activity"/>
    <property type="evidence" value="ECO:0007669"/>
    <property type="project" value="UniProtKB-KW"/>
</dbReference>
<accession>A0A5P9JP96</accession>
<dbReference type="EMBL" id="MK955929">
    <property type="protein sequence ID" value="QFU14597.1"/>
    <property type="molecule type" value="Genomic_DNA"/>
</dbReference>
<protein>
    <submittedName>
        <fullName evidence="8">Helicase-primase helicase subunit</fullName>
    </submittedName>
</protein>
<evidence type="ECO:0000256" key="1">
    <source>
        <dbReference type="ARBA" id="ARBA00022562"/>
    </source>
</evidence>
<keyword evidence="6" id="KW-0067">ATP-binding</keyword>
<evidence type="ECO:0000313" key="8">
    <source>
        <dbReference type="EMBL" id="QFU14597.1"/>
    </source>
</evidence>
<dbReference type="InterPro" id="IPR034711">
    <property type="entry name" value="HSV_HELI"/>
</dbReference>
<reference evidence="8" key="2">
    <citation type="submission" date="2019-05" db="EMBL/GenBank/DDBJ databases">
        <authorList>
            <person name="Sutherland M."/>
            <person name="Sarker S."/>
            <person name="Raidal S.R."/>
        </authorList>
    </citation>
    <scope>NUCLEOTIDE SEQUENCE</scope>
    <source>
        <strain evidence="8">PsHV 5</strain>
    </source>
</reference>
<dbReference type="GO" id="GO:0005524">
    <property type="term" value="F:ATP binding"/>
    <property type="evidence" value="ECO:0007669"/>
    <property type="project" value="UniProtKB-KW"/>
</dbReference>
<organism evidence="8 9">
    <name type="scientific">Psittacid alphaherpesvirus 5</name>
    <dbReference type="NCBI Taxonomy" id="2972693"/>
    <lineage>
        <taxon>Viruses</taxon>
        <taxon>Duplodnaviria</taxon>
        <taxon>Heunggongvirae</taxon>
        <taxon>Peploviricota</taxon>
        <taxon>Herviviricetes</taxon>
        <taxon>Herpesvirales</taxon>
        <taxon>Orthoherpesviridae</taxon>
        <taxon>Alphaherpesvirinae</taxon>
        <taxon>Iltovirus</taxon>
        <taxon>Iltovirus psittacidalpha5</taxon>
    </lineage>
</organism>
<dbReference type="Pfam" id="PF02689">
    <property type="entry name" value="Herpes_Helicase"/>
    <property type="match status" value="1"/>
</dbReference>
<evidence type="ECO:0000313" key="9">
    <source>
        <dbReference type="Proteomes" id="UP001162227"/>
    </source>
</evidence>